<gene>
    <name evidence="1" type="ORF">GCM10007423_27570</name>
</gene>
<proteinExistence type="predicted"/>
<dbReference type="Proteomes" id="UP000600214">
    <property type="component" value="Unassembled WGS sequence"/>
</dbReference>
<reference evidence="2" key="1">
    <citation type="journal article" date="2019" name="Int. J. Syst. Evol. Microbiol.">
        <title>The Global Catalogue of Microorganisms (GCM) 10K type strain sequencing project: providing services to taxonomists for standard genome sequencing and annotation.</title>
        <authorList>
            <consortium name="The Broad Institute Genomics Platform"/>
            <consortium name="The Broad Institute Genome Sequencing Center for Infectious Disease"/>
            <person name="Wu L."/>
            <person name="Ma J."/>
        </authorList>
    </citation>
    <scope>NUCLEOTIDE SEQUENCE [LARGE SCALE GENOMIC DNA]</scope>
    <source>
        <strain evidence="2">CGMCC 1.15288</strain>
    </source>
</reference>
<protein>
    <submittedName>
        <fullName evidence="1">Uncharacterized protein</fullName>
    </submittedName>
</protein>
<name>A0ABQ1YTB8_9BACT</name>
<organism evidence="1 2">
    <name type="scientific">Dyadobacter endophyticus</name>
    <dbReference type="NCBI Taxonomy" id="1749036"/>
    <lineage>
        <taxon>Bacteria</taxon>
        <taxon>Pseudomonadati</taxon>
        <taxon>Bacteroidota</taxon>
        <taxon>Cytophagia</taxon>
        <taxon>Cytophagales</taxon>
        <taxon>Spirosomataceae</taxon>
        <taxon>Dyadobacter</taxon>
    </lineage>
</organism>
<dbReference type="RefSeq" id="WP_188932986.1">
    <property type="nucleotide sequence ID" value="NZ_BMIA01000002.1"/>
</dbReference>
<sequence length="51" mass="5609">MKPERATWKANRIVTKPTDNALRVCEGVLDGVSEMRKSSAPIEVSIPNNKA</sequence>
<comment type="caution">
    <text evidence="1">The sequence shown here is derived from an EMBL/GenBank/DDBJ whole genome shotgun (WGS) entry which is preliminary data.</text>
</comment>
<dbReference type="EMBL" id="BMIA01000002">
    <property type="protein sequence ID" value="GGH35725.1"/>
    <property type="molecule type" value="Genomic_DNA"/>
</dbReference>
<evidence type="ECO:0000313" key="1">
    <source>
        <dbReference type="EMBL" id="GGH35725.1"/>
    </source>
</evidence>
<evidence type="ECO:0000313" key="2">
    <source>
        <dbReference type="Proteomes" id="UP000600214"/>
    </source>
</evidence>
<accession>A0ABQ1YTB8</accession>
<keyword evidence="2" id="KW-1185">Reference proteome</keyword>